<proteinExistence type="predicted"/>
<dbReference type="PANTHER" id="PTHR34788:SF4">
    <property type="entry name" value="F15I1.22"/>
    <property type="match status" value="1"/>
</dbReference>
<reference evidence="1 2" key="1">
    <citation type="submission" date="2024-06" db="EMBL/GenBank/DDBJ databases">
        <title>A chromosome level genome sequence of Diviner's sage (Salvia divinorum).</title>
        <authorList>
            <person name="Ford S.A."/>
            <person name="Ro D.-K."/>
            <person name="Ness R.W."/>
            <person name="Phillips M.A."/>
        </authorList>
    </citation>
    <scope>NUCLEOTIDE SEQUENCE [LARGE SCALE GENOMIC DNA]</scope>
    <source>
        <strain evidence="1">SAF-2024a</strain>
        <tissue evidence="1">Leaf</tissue>
    </source>
</reference>
<sequence length="109" mass="12985">MSSETAPINQTRLTLRRHSSVSFRWSFHRRRQRLPTVRLGGEKPRRGFLVSRLCNKVKLKWLKLKYLSMLRMLKNYYIDLVTDMIEGSGTLDPHQQRMLIETSFGRCFI</sequence>
<evidence type="ECO:0000313" key="1">
    <source>
        <dbReference type="EMBL" id="KAL1551766.1"/>
    </source>
</evidence>
<dbReference type="EMBL" id="JBEAFC010000007">
    <property type="protein sequence ID" value="KAL1551766.1"/>
    <property type="molecule type" value="Genomic_DNA"/>
</dbReference>
<keyword evidence="2" id="KW-1185">Reference proteome</keyword>
<accession>A0ABD1H5T1</accession>
<gene>
    <name evidence="1" type="ORF">AAHA92_19566</name>
</gene>
<protein>
    <submittedName>
        <fullName evidence="1">Uncharacterized protein</fullName>
    </submittedName>
</protein>
<name>A0ABD1H5T1_SALDI</name>
<comment type="caution">
    <text evidence="1">The sequence shown here is derived from an EMBL/GenBank/DDBJ whole genome shotgun (WGS) entry which is preliminary data.</text>
</comment>
<dbReference type="AlphaFoldDB" id="A0ABD1H5T1"/>
<organism evidence="1 2">
    <name type="scientific">Salvia divinorum</name>
    <name type="common">Maria pastora</name>
    <name type="synonym">Diviner's sage</name>
    <dbReference type="NCBI Taxonomy" id="28513"/>
    <lineage>
        <taxon>Eukaryota</taxon>
        <taxon>Viridiplantae</taxon>
        <taxon>Streptophyta</taxon>
        <taxon>Embryophyta</taxon>
        <taxon>Tracheophyta</taxon>
        <taxon>Spermatophyta</taxon>
        <taxon>Magnoliopsida</taxon>
        <taxon>eudicotyledons</taxon>
        <taxon>Gunneridae</taxon>
        <taxon>Pentapetalae</taxon>
        <taxon>asterids</taxon>
        <taxon>lamiids</taxon>
        <taxon>Lamiales</taxon>
        <taxon>Lamiaceae</taxon>
        <taxon>Nepetoideae</taxon>
        <taxon>Mentheae</taxon>
        <taxon>Salviinae</taxon>
        <taxon>Salvia</taxon>
        <taxon>Salvia subgen. Calosphace</taxon>
    </lineage>
</organism>
<dbReference type="Proteomes" id="UP001567538">
    <property type="component" value="Unassembled WGS sequence"/>
</dbReference>
<evidence type="ECO:0000313" key="2">
    <source>
        <dbReference type="Proteomes" id="UP001567538"/>
    </source>
</evidence>
<dbReference type="PANTHER" id="PTHR34788">
    <property type="entry name" value="F15I1.22"/>
    <property type="match status" value="1"/>
</dbReference>